<sequence>FNHLKYLPNIRDQIFPQEEKKQYNDDQVFVLDNCVEELWHPATNYQIKEGKRSDEKWDREITYLHQFYQSNNQFQTDKYELEIQNHNGSYELDTFYGYVLYYLVHEYAETKHMLAYVHNAQHVTNQLYGLKTFTGFGVKEFISVSTIRKCCYPLSELNQIINGIESITHYWIAKDPDVGITRATVLLNYD</sequence>
<organism evidence="1 2">
    <name type="scientific">Scutellospora calospora</name>
    <dbReference type="NCBI Taxonomy" id="85575"/>
    <lineage>
        <taxon>Eukaryota</taxon>
        <taxon>Fungi</taxon>
        <taxon>Fungi incertae sedis</taxon>
        <taxon>Mucoromycota</taxon>
        <taxon>Glomeromycotina</taxon>
        <taxon>Glomeromycetes</taxon>
        <taxon>Diversisporales</taxon>
        <taxon>Gigasporaceae</taxon>
        <taxon>Scutellospora</taxon>
    </lineage>
</organism>
<comment type="caution">
    <text evidence="1">The sequence shown here is derived from an EMBL/GenBank/DDBJ whole genome shotgun (WGS) entry which is preliminary data.</text>
</comment>
<protein>
    <submittedName>
        <fullName evidence="1">6813_t:CDS:1</fullName>
    </submittedName>
</protein>
<name>A0ACA9KSB0_9GLOM</name>
<feature type="non-terminal residue" evidence="1">
    <location>
        <position position="1"/>
    </location>
</feature>
<reference evidence="1" key="1">
    <citation type="submission" date="2021-06" db="EMBL/GenBank/DDBJ databases">
        <authorList>
            <person name="Kallberg Y."/>
            <person name="Tangrot J."/>
            <person name="Rosling A."/>
        </authorList>
    </citation>
    <scope>NUCLEOTIDE SEQUENCE</scope>
    <source>
        <strain evidence="1">AU212A</strain>
    </source>
</reference>
<evidence type="ECO:0000313" key="2">
    <source>
        <dbReference type="Proteomes" id="UP000789860"/>
    </source>
</evidence>
<keyword evidence="2" id="KW-1185">Reference proteome</keyword>
<dbReference type="EMBL" id="CAJVPM010002670">
    <property type="protein sequence ID" value="CAG8490431.1"/>
    <property type="molecule type" value="Genomic_DNA"/>
</dbReference>
<proteinExistence type="predicted"/>
<feature type="non-terminal residue" evidence="1">
    <location>
        <position position="190"/>
    </location>
</feature>
<dbReference type="Proteomes" id="UP000789860">
    <property type="component" value="Unassembled WGS sequence"/>
</dbReference>
<gene>
    <name evidence="1" type="ORF">SCALOS_LOCUS2804</name>
</gene>
<accession>A0ACA9KSB0</accession>
<evidence type="ECO:0000313" key="1">
    <source>
        <dbReference type="EMBL" id="CAG8490431.1"/>
    </source>
</evidence>